<proteinExistence type="predicted"/>
<evidence type="ECO:0000313" key="1">
    <source>
        <dbReference type="EMBL" id="SDC84180.1"/>
    </source>
</evidence>
<reference evidence="2" key="1">
    <citation type="submission" date="2016-10" db="EMBL/GenBank/DDBJ databases">
        <authorList>
            <person name="Varghese N."/>
            <person name="Submissions S."/>
        </authorList>
    </citation>
    <scope>NUCLEOTIDE SEQUENCE [LARGE SCALE GENOMIC DNA]</scope>
    <source>
        <strain evidence="2">DSM 26382</strain>
    </source>
</reference>
<sequence length="79" mass="8770">MPTVVIDGIPYVPRADIPELTDDRLNEALKQLVTMQYLKQTHKAVAQAWNVLDTLAPELAELAATDPKAAYDRMHPNGD</sequence>
<dbReference type="EMBL" id="FMZQ01000007">
    <property type="protein sequence ID" value="SDC84180.1"/>
    <property type="molecule type" value="Genomic_DNA"/>
</dbReference>
<evidence type="ECO:0000313" key="2">
    <source>
        <dbReference type="Proteomes" id="UP000199467"/>
    </source>
</evidence>
<gene>
    <name evidence="1" type="ORF">SAMN05216576_107116</name>
</gene>
<accession>A0A1G6PVE0</accession>
<name>A0A1G6PVE0_9GAMM</name>
<dbReference type="RefSeq" id="WP_017362279.1">
    <property type="nucleotide sequence ID" value="NZ_FMZQ01000007.1"/>
</dbReference>
<keyword evidence="2" id="KW-1185">Reference proteome</keyword>
<dbReference type="AlphaFoldDB" id="A0A1G6PVE0"/>
<dbReference type="Proteomes" id="UP000199467">
    <property type="component" value="Unassembled WGS sequence"/>
</dbReference>
<organism evidence="1 2">
    <name type="scientific">Ectopseudomonas chengduensis</name>
    <dbReference type="NCBI Taxonomy" id="489632"/>
    <lineage>
        <taxon>Bacteria</taxon>
        <taxon>Pseudomonadati</taxon>
        <taxon>Pseudomonadota</taxon>
        <taxon>Gammaproteobacteria</taxon>
        <taxon>Pseudomonadales</taxon>
        <taxon>Pseudomonadaceae</taxon>
        <taxon>Ectopseudomonas</taxon>
    </lineage>
</organism>
<protein>
    <submittedName>
        <fullName evidence="1">Uncharacterized protein</fullName>
    </submittedName>
</protein>
<dbReference type="GeneID" id="57609086"/>